<protein>
    <submittedName>
        <fullName evidence="2">Uncharacterized protein</fullName>
    </submittedName>
</protein>
<reference evidence="2" key="1">
    <citation type="submission" date="2022-06" db="EMBL/GenBank/DDBJ databases">
        <authorList>
            <consortium name="SYNGENTA / RWTH Aachen University"/>
        </authorList>
    </citation>
    <scope>NUCLEOTIDE SEQUENCE</scope>
</reference>
<keyword evidence="3" id="KW-1185">Reference proteome</keyword>
<feature type="region of interest" description="Disordered" evidence="1">
    <location>
        <begin position="44"/>
        <end position="63"/>
    </location>
</feature>
<gene>
    <name evidence="2" type="ORF">PPACK8108_LOCUS19725</name>
</gene>
<evidence type="ECO:0000313" key="2">
    <source>
        <dbReference type="EMBL" id="CAH7685238.1"/>
    </source>
</evidence>
<feature type="compositionally biased region" description="Polar residues" evidence="1">
    <location>
        <begin position="79"/>
        <end position="89"/>
    </location>
</feature>
<name>A0AAV0BD81_PHAPC</name>
<feature type="compositionally biased region" description="Polar residues" evidence="1">
    <location>
        <begin position="99"/>
        <end position="110"/>
    </location>
</feature>
<dbReference type="EMBL" id="CALTRL010005715">
    <property type="protein sequence ID" value="CAH7685238.1"/>
    <property type="molecule type" value="Genomic_DNA"/>
</dbReference>
<dbReference type="Proteomes" id="UP001153365">
    <property type="component" value="Unassembled WGS sequence"/>
</dbReference>
<organism evidence="2 3">
    <name type="scientific">Phakopsora pachyrhizi</name>
    <name type="common">Asian soybean rust disease fungus</name>
    <dbReference type="NCBI Taxonomy" id="170000"/>
    <lineage>
        <taxon>Eukaryota</taxon>
        <taxon>Fungi</taxon>
        <taxon>Dikarya</taxon>
        <taxon>Basidiomycota</taxon>
        <taxon>Pucciniomycotina</taxon>
        <taxon>Pucciniomycetes</taxon>
        <taxon>Pucciniales</taxon>
        <taxon>Phakopsoraceae</taxon>
        <taxon>Phakopsora</taxon>
    </lineage>
</organism>
<evidence type="ECO:0000313" key="3">
    <source>
        <dbReference type="Proteomes" id="UP001153365"/>
    </source>
</evidence>
<dbReference type="AlphaFoldDB" id="A0AAV0BD81"/>
<comment type="caution">
    <text evidence="2">The sequence shown here is derived from an EMBL/GenBank/DDBJ whole genome shotgun (WGS) entry which is preliminary data.</text>
</comment>
<accession>A0AAV0BD81</accession>
<feature type="compositionally biased region" description="Polar residues" evidence="1">
    <location>
        <begin position="47"/>
        <end position="57"/>
    </location>
</feature>
<evidence type="ECO:0000256" key="1">
    <source>
        <dbReference type="SAM" id="MobiDB-lite"/>
    </source>
</evidence>
<feature type="region of interest" description="Disordered" evidence="1">
    <location>
        <begin position="79"/>
        <end position="136"/>
    </location>
</feature>
<proteinExistence type="predicted"/>
<sequence length="229" mass="26602">MSQYGGYCNPYYGEGSGSSFHNIDDFQPLHEYPRIYPNYQYPYDVNPSRSTPQSSYMQDHERSNDDHRNFLVPVNEYQVPTTTFPSGSYSIKGKERQSQDFVQSPHSGIQSMKGKERQYQDFEESLDGDKSRDKQTPLQDYEEIETDEDKILNPEVPITSPRRNVYLNCPQGGVNLSKARSAERKLITRRTGCKYEVSGRFSARTNLWSFCPRWMQNTHNHEPSPAIHH</sequence>